<dbReference type="SMART" id="SM00326">
    <property type="entry name" value="SH3"/>
    <property type="match status" value="1"/>
</dbReference>
<evidence type="ECO:0000256" key="2">
    <source>
        <dbReference type="ARBA" id="ARBA00022443"/>
    </source>
</evidence>
<dbReference type="GO" id="GO:0005737">
    <property type="term" value="C:cytoplasm"/>
    <property type="evidence" value="ECO:0007669"/>
    <property type="project" value="UniProtKB-SubCell"/>
</dbReference>
<dbReference type="GO" id="GO:0007165">
    <property type="term" value="P:signal transduction"/>
    <property type="evidence" value="ECO:0007669"/>
    <property type="project" value="TreeGrafter"/>
</dbReference>
<accession>A0A914CDR8</accession>
<dbReference type="PANTHER" id="PTHR24155">
    <property type="entry name" value="OSTEOCLAST-STIMULATING FACTOR 1"/>
    <property type="match status" value="1"/>
</dbReference>
<dbReference type="InterPro" id="IPR036028">
    <property type="entry name" value="SH3-like_dom_sf"/>
</dbReference>
<evidence type="ECO:0000313" key="11">
    <source>
        <dbReference type="Proteomes" id="UP000887540"/>
    </source>
</evidence>
<dbReference type="PRINTS" id="PR01415">
    <property type="entry name" value="ANKYRIN"/>
</dbReference>
<dbReference type="PROSITE" id="PS50002">
    <property type="entry name" value="SH3"/>
    <property type="match status" value="1"/>
</dbReference>
<dbReference type="Proteomes" id="UP000887540">
    <property type="component" value="Unplaced"/>
</dbReference>
<dbReference type="Gene3D" id="1.25.40.20">
    <property type="entry name" value="Ankyrin repeat-containing domain"/>
    <property type="match status" value="2"/>
</dbReference>
<evidence type="ECO:0000256" key="3">
    <source>
        <dbReference type="ARBA" id="ARBA00022490"/>
    </source>
</evidence>
<evidence type="ECO:0000256" key="7">
    <source>
        <dbReference type="ARBA" id="ARBA00040640"/>
    </source>
</evidence>
<reference evidence="12" key="1">
    <citation type="submission" date="2022-11" db="UniProtKB">
        <authorList>
            <consortium name="WormBaseParasite"/>
        </authorList>
    </citation>
    <scope>IDENTIFICATION</scope>
</reference>
<comment type="function">
    <text evidence="6">Induces bone resorption, acting probably through a signaling cascade which results in the secretion of factor(s) enhancing osteoclast formation and activity.</text>
</comment>
<evidence type="ECO:0000256" key="4">
    <source>
        <dbReference type="ARBA" id="ARBA00022737"/>
    </source>
</evidence>
<keyword evidence="2 9" id="KW-0728">SH3 domain</keyword>
<feature type="repeat" description="ANK" evidence="8">
    <location>
        <begin position="143"/>
        <end position="175"/>
    </location>
</feature>
<evidence type="ECO:0000256" key="5">
    <source>
        <dbReference type="ARBA" id="ARBA00023043"/>
    </source>
</evidence>
<organism evidence="11 12">
    <name type="scientific">Acrobeloides nanus</name>
    <dbReference type="NCBI Taxonomy" id="290746"/>
    <lineage>
        <taxon>Eukaryota</taxon>
        <taxon>Metazoa</taxon>
        <taxon>Ecdysozoa</taxon>
        <taxon>Nematoda</taxon>
        <taxon>Chromadorea</taxon>
        <taxon>Rhabditida</taxon>
        <taxon>Tylenchina</taxon>
        <taxon>Cephalobomorpha</taxon>
        <taxon>Cephaloboidea</taxon>
        <taxon>Cephalobidae</taxon>
        <taxon>Acrobeloides</taxon>
    </lineage>
</organism>
<keyword evidence="5 8" id="KW-0040">ANK repeat</keyword>
<dbReference type="SUPFAM" id="SSF50044">
    <property type="entry name" value="SH3-domain"/>
    <property type="match status" value="1"/>
</dbReference>
<evidence type="ECO:0000256" key="1">
    <source>
        <dbReference type="ARBA" id="ARBA00004496"/>
    </source>
</evidence>
<comment type="subcellular location">
    <subcellularLocation>
        <location evidence="1">Cytoplasm</location>
    </subcellularLocation>
</comment>
<dbReference type="InterPro" id="IPR036770">
    <property type="entry name" value="Ankyrin_rpt-contain_sf"/>
</dbReference>
<dbReference type="Gene3D" id="2.30.30.40">
    <property type="entry name" value="SH3 Domains"/>
    <property type="match status" value="1"/>
</dbReference>
<dbReference type="Pfam" id="PF07653">
    <property type="entry name" value="SH3_2"/>
    <property type="match status" value="1"/>
</dbReference>
<evidence type="ECO:0000256" key="9">
    <source>
        <dbReference type="PROSITE-ProRule" id="PRU00192"/>
    </source>
</evidence>
<dbReference type="PANTHER" id="PTHR24155:SF10">
    <property type="entry name" value="OSTEOCLAST-STIMULATING FACTOR 1"/>
    <property type="match status" value="1"/>
</dbReference>
<feature type="repeat" description="ANK" evidence="8">
    <location>
        <begin position="109"/>
        <end position="131"/>
    </location>
</feature>
<dbReference type="PROSITE" id="PS50088">
    <property type="entry name" value="ANK_REPEAT"/>
    <property type="match status" value="2"/>
</dbReference>
<sequence length="218" mass="23776">MPSLPPPPIEKPGRIKVYHSLASYESTNPREISIEEGDIIYVKEEPNDAEYYTAKCGTKTGKIPKNFVNSDENMSSVEFPLHEAAKRGNLPFLKECLQNQVSVNSLDKSGSTALYWACHAGHVDIVKELLSTPNVTITSQNKMGDTPLHAASWKGHLNVIQILIESGANVHARNKDGKTAADMAGNPEIGALLKLTMRNVADPGSIDDYNSSEEEDAD</sequence>
<dbReference type="PROSITE" id="PS50297">
    <property type="entry name" value="ANK_REP_REGION"/>
    <property type="match status" value="2"/>
</dbReference>
<protein>
    <recommendedName>
        <fullName evidence="7">Osteoclast-stimulating factor 1</fullName>
    </recommendedName>
</protein>
<evidence type="ECO:0000259" key="10">
    <source>
        <dbReference type="PROSITE" id="PS50002"/>
    </source>
</evidence>
<dbReference type="SUPFAM" id="SSF48403">
    <property type="entry name" value="Ankyrin repeat"/>
    <property type="match status" value="1"/>
</dbReference>
<dbReference type="AlphaFoldDB" id="A0A914CDR8"/>
<dbReference type="SMART" id="SM00248">
    <property type="entry name" value="ANK"/>
    <property type="match status" value="3"/>
</dbReference>
<keyword evidence="4" id="KW-0677">Repeat</keyword>
<proteinExistence type="predicted"/>
<dbReference type="Pfam" id="PF12796">
    <property type="entry name" value="Ank_2"/>
    <property type="match status" value="1"/>
</dbReference>
<dbReference type="InterPro" id="IPR002110">
    <property type="entry name" value="Ankyrin_rpt"/>
</dbReference>
<keyword evidence="3" id="KW-0963">Cytoplasm</keyword>
<evidence type="ECO:0000313" key="12">
    <source>
        <dbReference type="WBParaSite" id="ACRNAN_Path_953.g3668.t1"/>
    </source>
</evidence>
<keyword evidence="11" id="KW-1185">Reference proteome</keyword>
<name>A0A914CDR8_9BILA</name>
<dbReference type="WBParaSite" id="ACRNAN_Path_953.g3668.t1">
    <property type="protein sequence ID" value="ACRNAN_Path_953.g3668.t1"/>
    <property type="gene ID" value="ACRNAN_Path_953.g3668"/>
</dbReference>
<evidence type="ECO:0000256" key="6">
    <source>
        <dbReference type="ARBA" id="ARBA00037432"/>
    </source>
</evidence>
<evidence type="ECO:0000256" key="8">
    <source>
        <dbReference type="PROSITE-ProRule" id="PRU00023"/>
    </source>
</evidence>
<feature type="domain" description="SH3" evidence="10">
    <location>
        <begin position="13"/>
        <end position="73"/>
    </location>
</feature>
<dbReference type="InterPro" id="IPR001452">
    <property type="entry name" value="SH3_domain"/>
</dbReference>